<sequence>MRQLINPNFLENPFFLLSASPRDGKSRIIELADEMALSADSELCNKARSDLTSPRNRIAHEISWFTGVSPKKAHELSIQVVANPKLVLSETSLPPLVLANLWTALFEAFDDEDDAPLIAEAVVKFANLLEQISASDILRDLNEDRLVSGFPEIASLDLVEEALAERKKVFRVIVRDALNRLSIDKLIEVTTEFASEGTFGGETNAPEFIYSLIDAYEVETQGFLNNEFEGAQKLCAAVLSNAASGSSLEPNLSSLNKVSRNFAKVAKPIQLAYKSRGLEHDLSKTYAYEVRSLAIDLHNKHNQLDTSLELTKINRELFSDIPEFVDRVDEDEEILVQFKVDKNKRQEDDQQWASDITYSAEIGLVFKEALTLSPKGASYGGKTYPLDSITRIGWGAVRNSVNGIPTGTDYTIFFGDANTQATVSTKRQNVYQEFTDKLLKAVGIRIITEMAAYLKAGNSMSFREMTVWDDRVTLKRHKMFGAEDVTCPWSELQIWSSGGSLYLGHTKDNKIYSTLPYLKTANAHVLEMLIRAAFKKPGMTKLSQTFE</sequence>
<dbReference type="RefSeq" id="WP_280757132.1">
    <property type="nucleotide sequence ID" value="NZ_JARXXW010000011.1"/>
</dbReference>
<keyword evidence="2" id="KW-1185">Reference proteome</keyword>
<reference evidence="1" key="1">
    <citation type="submission" date="2023-04" db="EMBL/GenBank/DDBJ databases">
        <title>Genome Encyclopedia of Bacteria and Archaea VI: Functional Genomics of Type Strains.</title>
        <authorList>
            <person name="Whitman W."/>
        </authorList>
    </citation>
    <scope>NUCLEOTIDE SEQUENCE</scope>
    <source>
        <strain evidence="1">Enz.4-51</strain>
    </source>
</reference>
<proteinExistence type="predicted"/>
<dbReference type="EMBL" id="JARXYA010000024">
    <property type="protein sequence ID" value="MDH6504967.1"/>
    <property type="molecule type" value="Genomic_DNA"/>
</dbReference>
<dbReference type="Proteomes" id="UP001161160">
    <property type="component" value="Unassembled WGS sequence"/>
</dbReference>
<comment type="caution">
    <text evidence="1">The sequence shown here is derived from an EMBL/GenBank/DDBJ whole genome shotgun (WGS) entry which is preliminary data.</text>
</comment>
<evidence type="ECO:0000313" key="1">
    <source>
        <dbReference type="EMBL" id="MDH6504967.1"/>
    </source>
</evidence>
<accession>A0AA43MCZ0</accession>
<evidence type="ECO:0000313" key="2">
    <source>
        <dbReference type="Proteomes" id="UP001161160"/>
    </source>
</evidence>
<protein>
    <submittedName>
        <fullName evidence="1">Uncharacterized protein</fullName>
    </submittedName>
</protein>
<dbReference type="AlphaFoldDB" id="A0AA43MCZ0"/>
<name>A0AA43MCZ0_9BURK</name>
<gene>
    <name evidence="1" type="ORF">M2127_002297</name>
</gene>
<organism evidence="1 2">
    <name type="scientific">Polynucleobacter sphagniphilus</name>
    <dbReference type="NCBI Taxonomy" id="1743169"/>
    <lineage>
        <taxon>Bacteria</taxon>
        <taxon>Pseudomonadati</taxon>
        <taxon>Pseudomonadota</taxon>
        <taxon>Betaproteobacteria</taxon>
        <taxon>Burkholderiales</taxon>
        <taxon>Burkholderiaceae</taxon>
        <taxon>Polynucleobacter</taxon>
    </lineage>
</organism>